<dbReference type="OrthoDB" id="9814970at2"/>
<dbReference type="GO" id="GO:0000287">
    <property type="term" value="F:magnesium ion binding"/>
    <property type="evidence" value="ECO:0007669"/>
    <property type="project" value="TreeGrafter"/>
</dbReference>
<dbReference type="InterPro" id="IPR036412">
    <property type="entry name" value="HAD-like_sf"/>
</dbReference>
<sequence length="262" mass="29795">MNIKLVAVDMDGTLLNSKKEMPEEFIPWVKSHPEIKTVIASGRQYYTLERDFLPIRDNLAFIAENGGLVFEKGEIIFKDEIDKQDVLKCLDIIDKVPYATPVICGAKSAYITKKDVDEEIYYNVEMYYERRQIVEDLRKVADNDTIVKVAIYFKKEKAEEFMKYFENIGEKLTAVLSGASWIDIANKTESKGNAIKAICEKYGIAHTEAMGFGDYLNDMSLLESCGESYCMKNGHPTLKALAKYVTEKTNDENGVMEVLKTL</sequence>
<dbReference type="InterPro" id="IPR006379">
    <property type="entry name" value="HAD-SF_hydro_IIB"/>
</dbReference>
<dbReference type="AlphaFoldDB" id="A0A173UUY4"/>
<dbReference type="EMBL" id="QRNJ01000046">
    <property type="protein sequence ID" value="RHK37343.1"/>
    <property type="molecule type" value="Genomic_DNA"/>
</dbReference>
<dbReference type="RefSeq" id="WP_022169684.1">
    <property type="nucleotide sequence ID" value="NZ_CATVSP010000042.1"/>
</dbReference>
<dbReference type="PANTHER" id="PTHR10000:SF53">
    <property type="entry name" value="5-AMINO-6-(5-PHOSPHO-D-RIBITYLAMINO)URACIL PHOSPHATASE YBJI-RELATED"/>
    <property type="match status" value="1"/>
</dbReference>
<dbReference type="Pfam" id="PF08282">
    <property type="entry name" value="Hydrolase_3"/>
    <property type="match status" value="1"/>
</dbReference>
<dbReference type="SFLD" id="SFLDG01140">
    <property type="entry name" value="C2.B:_Phosphomannomutase_and_P"/>
    <property type="match status" value="1"/>
</dbReference>
<gene>
    <name evidence="1" type="primary">ybjI</name>
    <name evidence="3" type="ORF">DW068_11515</name>
    <name evidence="2" type="ORF">DW972_08645</name>
    <name evidence="1" type="ORF">ERS852578_02758</name>
</gene>
<dbReference type="NCBIfam" id="TIGR01484">
    <property type="entry name" value="HAD-SF-IIB"/>
    <property type="match status" value="1"/>
</dbReference>
<keyword evidence="1" id="KW-0378">Hydrolase</keyword>
<dbReference type="PROSITE" id="PS01228">
    <property type="entry name" value="COF_1"/>
    <property type="match status" value="1"/>
</dbReference>
<dbReference type="SFLD" id="SFLDS00003">
    <property type="entry name" value="Haloacid_Dehalogenase"/>
    <property type="match status" value="1"/>
</dbReference>
<dbReference type="PANTHER" id="PTHR10000">
    <property type="entry name" value="PHOSPHOSERINE PHOSPHATASE"/>
    <property type="match status" value="1"/>
</dbReference>
<name>A0A173UUY4_9FIRM</name>
<dbReference type="SUPFAM" id="SSF56784">
    <property type="entry name" value="HAD-like"/>
    <property type="match status" value="1"/>
</dbReference>
<evidence type="ECO:0000313" key="5">
    <source>
        <dbReference type="Proteomes" id="UP000283497"/>
    </source>
</evidence>
<organism evidence="1 4">
    <name type="scientific">Anaerobutyricum hallii</name>
    <dbReference type="NCBI Taxonomy" id="39488"/>
    <lineage>
        <taxon>Bacteria</taxon>
        <taxon>Bacillati</taxon>
        <taxon>Bacillota</taxon>
        <taxon>Clostridia</taxon>
        <taxon>Lachnospirales</taxon>
        <taxon>Lachnospiraceae</taxon>
        <taxon>Anaerobutyricum</taxon>
    </lineage>
</organism>
<dbReference type="Proteomes" id="UP000095390">
    <property type="component" value="Unassembled WGS sequence"/>
</dbReference>
<dbReference type="EMBL" id="CYYC01000049">
    <property type="protein sequence ID" value="CUN18861.1"/>
    <property type="molecule type" value="Genomic_DNA"/>
</dbReference>
<dbReference type="NCBIfam" id="TIGR00099">
    <property type="entry name" value="Cof-subfamily"/>
    <property type="match status" value="1"/>
</dbReference>
<evidence type="ECO:0000313" key="3">
    <source>
        <dbReference type="EMBL" id="RHK37343.1"/>
    </source>
</evidence>
<accession>A0A173UUY4</accession>
<evidence type="ECO:0000313" key="1">
    <source>
        <dbReference type="EMBL" id="CUN18861.1"/>
    </source>
</evidence>
<dbReference type="InterPro" id="IPR000150">
    <property type="entry name" value="Cof"/>
</dbReference>
<reference evidence="1 4" key="1">
    <citation type="submission" date="2015-09" db="EMBL/GenBank/DDBJ databases">
        <authorList>
            <consortium name="Pathogen Informatics"/>
        </authorList>
    </citation>
    <scope>NUCLEOTIDE SEQUENCE [LARGE SCALE GENOMIC DNA]</scope>
    <source>
        <strain evidence="1 4">2789STDY5834966</strain>
    </source>
</reference>
<reference evidence="5 6" key="2">
    <citation type="submission" date="2018-08" db="EMBL/GenBank/DDBJ databases">
        <title>A genome reference for cultivated species of the human gut microbiota.</title>
        <authorList>
            <person name="Zou Y."/>
            <person name="Xue W."/>
            <person name="Luo G."/>
        </authorList>
    </citation>
    <scope>NUCLEOTIDE SEQUENCE [LARGE SCALE GENOMIC DNA]</scope>
    <source>
        <strain evidence="3 5">AF45-14BH</strain>
        <strain evidence="2 6">AM48-23BH</strain>
    </source>
</reference>
<dbReference type="Gene3D" id="3.30.1240.10">
    <property type="match status" value="1"/>
</dbReference>
<evidence type="ECO:0000313" key="2">
    <source>
        <dbReference type="EMBL" id="RGZ82450.1"/>
    </source>
</evidence>
<evidence type="ECO:0000313" key="6">
    <source>
        <dbReference type="Proteomes" id="UP000286561"/>
    </source>
</evidence>
<protein>
    <submittedName>
        <fullName evidence="2">Cof-type HAD-IIB family hydrolase</fullName>
    </submittedName>
    <submittedName>
        <fullName evidence="1">Phosphatase YbjI</fullName>
        <ecNumber evidence="1">3.1.3.-</ecNumber>
    </submittedName>
</protein>
<dbReference type="Proteomes" id="UP000283497">
    <property type="component" value="Unassembled WGS sequence"/>
</dbReference>
<dbReference type="Gene3D" id="3.40.50.1000">
    <property type="entry name" value="HAD superfamily/HAD-like"/>
    <property type="match status" value="1"/>
</dbReference>
<dbReference type="InterPro" id="IPR023214">
    <property type="entry name" value="HAD_sf"/>
</dbReference>
<proteinExistence type="predicted"/>
<dbReference type="GO" id="GO:0005829">
    <property type="term" value="C:cytosol"/>
    <property type="evidence" value="ECO:0007669"/>
    <property type="project" value="TreeGrafter"/>
</dbReference>
<dbReference type="EC" id="3.1.3.-" evidence="1"/>
<dbReference type="EMBL" id="QSEP01000048">
    <property type="protein sequence ID" value="RGZ82450.1"/>
    <property type="molecule type" value="Genomic_DNA"/>
</dbReference>
<dbReference type="Proteomes" id="UP000286561">
    <property type="component" value="Unassembled WGS sequence"/>
</dbReference>
<evidence type="ECO:0000313" key="4">
    <source>
        <dbReference type="Proteomes" id="UP000095390"/>
    </source>
</evidence>
<dbReference type="GO" id="GO:0016791">
    <property type="term" value="F:phosphatase activity"/>
    <property type="evidence" value="ECO:0007669"/>
    <property type="project" value="TreeGrafter"/>
</dbReference>